<evidence type="ECO:0000313" key="8">
    <source>
        <dbReference type="EMBL" id="ARE88297.1"/>
    </source>
</evidence>
<keyword evidence="9" id="KW-1185">Reference proteome</keyword>
<evidence type="ECO:0000256" key="2">
    <source>
        <dbReference type="ARBA" id="ARBA00023015"/>
    </source>
</evidence>
<feature type="domain" description="RNA polymerase sigma-70 region 2" evidence="5">
    <location>
        <begin position="31"/>
        <end position="96"/>
    </location>
</feature>
<dbReference type="Proteomes" id="UP000177894">
    <property type="component" value="Chromosome"/>
</dbReference>
<dbReference type="InterPro" id="IPR007627">
    <property type="entry name" value="RNA_pol_sigma70_r2"/>
</dbReference>
<dbReference type="InterPro" id="IPR036388">
    <property type="entry name" value="WH-like_DNA-bd_sf"/>
</dbReference>
<name>A0AAC9RME6_9CLOT</name>
<dbReference type="Gene3D" id="1.10.10.10">
    <property type="entry name" value="Winged helix-like DNA-binding domain superfamily/Winged helix DNA-binding domain"/>
    <property type="match status" value="1"/>
</dbReference>
<evidence type="ECO:0000256" key="3">
    <source>
        <dbReference type="ARBA" id="ARBA00023082"/>
    </source>
</evidence>
<evidence type="ECO:0000313" key="9">
    <source>
        <dbReference type="Proteomes" id="UP000177894"/>
    </source>
</evidence>
<dbReference type="InterPro" id="IPR013325">
    <property type="entry name" value="RNA_pol_sigma_r2"/>
</dbReference>
<evidence type="ECO:0000313" key="7">
    <source>
        <dbReference type="EMBL" id="AOY77710.1"/>
    </source>
</evidence>
<evidence type="ECO:0000259" key="5">
    <source>
        <dbReference type="Pfam" id="PF04542"/>
    </source>
</evidence>
<dbReference type="RefSeq" id="WP_070971698.1">
    <property type="nucleotide sequence ID" value="NZ_CP017603.1"/>
</dbReference>
<dbReference type="EMBL" id="CP017603">
    <property type="protein sequence ID" value="AOY77710.1"/>
    <property type="molecule type" value="Genomic_DNA"/>
</dbReference>
<keyword evidence="4" id="KW-0804">Transcription</keyword>
<comment type="similarity">
    <text evidence="1">Belongs to the sigma-70 factor family. ECF subfamily.</text>
</comment>
<dbReference type="Pfam" id="PF04542">
    <property type="entry name" value="Sigma70_r2"/>
    <property type="match status" value="1"/>
</dbReference>
<evidence type="ECO:0000313" key="10">
    <source>
        <dbReference type="Proteomes" id="UP000192478"/>
    </source>
</evidence>
<dbReference type="KEGG" id="cfm:BJL90_18700"/>
<dbReference type="EMBL" id="CP020559">
    <property type="protein sequence ID" value="ARE88297.1"/>
    <property type="molecule type" value="Genomic_DNA"/>
</dbReference>
<keyword evidence="2" id="KW-0805">Transcription regulation</keyword>
<accession>A0AAC9RME6</accession>
<dbReference type="InterPro" id="IPR014284">
    <property type="entry name" value="RNA_pol_sigma-70_dom"/>
</dbReference>
<reference evidence="7 9" key="1">
    <citation type="submission" date="2016-10" db="EMBL/GenBank/DDBJ databases">
        <title>Complete Genome Sequence of Acetogen Clostridium formicoaceticum ATCC 27076.</title>
        <authorList>
            <person name="Bao T."/>
            <person name="Cheng C."/>
            <person name="Zhao J."/>
            <person name="Yang S.-T."/>
            <person name="Wang J."/>
            <person name="Wang M."/>
        </authorList>
    </citation>
    <scope>NUCLEOTIDE SEQUENCE [LARGE SCALE GENOMIC DNA]</scope>
    <source>
        <strain evidence="7 9">ATCC 27076</strain>
    </source>
</reference>
<dbReference type="GO" id="GO:0016987">
    <property type="term" value="F:sigma factor activity"/>
    <property type="evidence" value="ECO:0007669"/>
    <property type="project" value="UniProtKB-KW"/>
</dbReference>
<dbReference type="PANTHER" id="PTHR43133:SF51">
    <property type="entry name" value="RNA POLYMERASE SIGMA FACTOR"/>
    <property type="match status" value="1"/>
</dbReference>
<dbReference type="SUPFAM" id="SSF88946">
    <property type="entry name" value="Sigma2 domain of RNA polymerase sigma factors"/>
    <property type="match status" value="1"/>
</dbReference>
<proteinExistence type="inferred from homology"/>
<dbReference type="SUPFAM" id="SSF88659">
    <property type="entry name" value="Sigma3 and sigma4 domains of RNA polymerase sigma factors"/>
    <property type="match status" value="1"/>
</dbReference>
<dbReference type="GO" id="GO:0003677">
    <property type="term" value="F:DNA binding"/>
    <property type="evidence" value="ECO:0007669"/>
    <property type="project" value="InterPro"/>
</dbReference>
<dbReference type="AlphaFoldDB" id="A0AAC9RME6"/>
<evidence type="ECO:0000256" key="4">
    <source>
        <dbReference type="ARBA" id="ARBA00023163"/>
    </source>
</evidence>
<dbReference type="NCBIfam" id="TIGR02937">
    <property type="entry name" value="sigma70-ECF"/>
    <property type="match status" value="1"/>
</dbReference>
<dbReference type="CDD" id="cd06171">
    <property type="entry name" value="Sigma70_r4"/>
    <property type="match status" value="1"/>
</dbReference>
<dbReference type="InterPro" id="IPR013324">
    <property type="entry name" value="RNA_pol_sigma_r3/r4-like"/>
</dbReference>
<protein>
    <submittedName>
        <fullName evidence="8">RNA polymerase sigma factor SigV</fullName>
    </submittedName>
    <submittedName>
        <fullName evidence="7">RNA polymerase subunit sigma-24</fullName>
    </submittedName>
</protein>
<gene>
    <name evidence="8" type="primary">sigV_1</name>
    <name evidence="7" type="ORF">BJL90_18700</name>
    <name evidence="8" type="ORF">CLFO_26980</name>
</gene>
<dbReference type="GO" id="GO:0006352">
    <property type="term" value="P:DNA-templated transcription initiation"/>
    <property type="evidence" value="ECO:0007669"/>
    <property type="project" value="InterPro"/>
</dbReference>
<keyword evidence="3" id="KW-0731">Sigma factor</keyword>
<evidence type="ECO:0000259" key="6">
    <source>
        <dbReference type="Pfam" id="PF08281"/>
    </source>
</evidence>
<dbReference type="Pfam" id="PF08281">
    <property type="entry name" value="Sigma70_r4_2"/>
    <property type="match status" value="1"/>
</dbReference>
<reference evidence="8 10" key="2">
    <citation type="submission" date="2017-03" db="EMBL/GenBank/DDBJ databases">
        <title>Complete sequence of Clostridium formicaceticum DSM 92.</title>
        <authorList>
            <person name="Poehlein A."/>
            <person name="Karl M."/>
            <person name="Bengelsdorf F.R."/>
            <person name="Duerre P."/>
            <person name="Daniel R."/>
        </authorList>
    </citation>
    <scope>NUCLEOTIDE SEQUENCE [LARGE SCALE GENOMIC DNA]</scope>
    <source>
        <strain evidence="8 10">DSM 92</strain>
    </source>
</reference>
<dbReference type="Gene3D" id="1.10.1740.10">
    <property type="match status" value="1"/>
</dbReference>
<sequence>MELISFFGHRKKTSVCKAKNGDKEAFLSLMNENRLNMYRVARGILKNEEDIKDAIQNTLIKAFENMYTLKKEAYFKTWLIRILINECNETWRKNKRSISLEENIEGIDEKYHDHYENMDLIKAIHSLSEELRVTITLFYFEDLSVKNISEILKISEGTVKSRLNRARVKLREILGEEE</sequence>
<organism evidence="8 10">
    <name type="scientific">Clostridium formicaceticum</name>
    <dbReference type="NCBI Taxonomy" id="1497"/>
    <lineage>
        <taxon>Bacteria</taxon>
        <taxon>Bacillati</taxon>
        <taxon>Bacillota</taxon>
        <taxon>Clostridia</taxon>
        <taxon>Eubacteriales</taxon>
        <taxon>Clostridiaceae</taxon>
        <taxon>Clostridium</taxon>
    </lineage>
</organism>
<feature type="domain" description="RNA polymerase sigma factor 70 region 4 type 2" evidence="6">
    <location>
        <begin position="119"/>
        <end position="170"/>
    </location>
</feature>
<dbReference type="Proteomes" id="UP000192478">
    <property type="component" value="Chromosome"/>
</dbReference>
<dbReference type="InterPro" id="IPR039425">
    <property type="entry name" value="RNA_pol_sigma-70-like"/>
</dbReference>
<dbReference type="PANTHER" id="PTHR43133">
    <property type="entry name" value="RNA POLYMERASE ECF-TYPE SIGMA FACTO"/>
    <property type="match status" value="1"/>
</dbReference>
<dbReference type="InterPro" id="IPR013249">
    <property type="entry name" value="RNA_pol_sigma70_r4_t2"/>
</dbReference>
<evidence type="ECO:0000256" key="1">
    <source>
        <dbReference type="ARBA" id="ARBA00010641"/>
    </source>
</evidence>